<dbReference type="PRINTS" id="PR00455">
    <property type="entry name" value="HTHTETR"/>
</dbReference>
<evidence type="ECO:0000259" key="5">
    <source>
        <dbReference type="PROSITE" id="PS50977"/>
    </source>
</evidence>
<dbReference type="GO" id="GO:0003700">
    <property type="term" value="F:DNA-binding transcription factor activity"/>
    <property type="evidence" value="ECO:0007669"/>
    <property type="project" value="TreeGrafter"/>
</dbReference>
<dbReference type="EMBL" id="VIKT02000001">
    <property type="protein sequence ID" value="NHF61761.1"/>
    <property type="molecule type" value="Genomic_DNA"/>
</dbReference>
<organism evidence="6 7">
    <name type="scientific">Microcella pacifica</name>
    <dbReference type="NCBI Taxonomy" id="2591847"/>
    <lineage>
        <taxon>Bacteria</taxon>
        <taxon>Bacillati</taxon>
        <taxon>Actinomycetota</taxon>
        <taxon>Actinomycetes</taxon>
        <taxon>Micrococcales</taxon>
        <taxon>Microbacteriaceae</taxon>
        <taxon>Microcella</taxon>
    </lineage>
</organism>
<keyword evidence="1" id="KW-0805">Transcription regulation</keyword>
<feature type="DNA-binding region" description="H-T-H motif" evidence="4">
    <location>
        <begin position="24"/>
        <end position="43"/>
    </location>
</feature>
<dbReference type="OrthoDB" id="3766519at2"/>
<evidence type="ECO:0000256" key="3">
    <source>
        <dbReference type="ARBA" id="ARBA00023163"/>
    </source>
</evidence>
<accession>A0A9E5JMR8</accession>
<evidence type="ECO:0000256" key="1">
    <source>
        <dbReference type="ARBA" id="ARBA00023015"/>
    </source>
</evidence>
<gene>
    <name evidence="6" type="ORF">FK219_000645</name>
</gene>
<dbReference type="Proteomes" id="UP000818266">
    <property type="component" value="Unassembled WGS sequence"/>
</dbReference>
<sequence length="196" mass="21116">MTLHDELRAIALAEFATSGYAATSLQRIADLAGTSKASVLYHFASKELLLADIVSPAVDDLDRLLDSIDTASGLRHADFVENFVDLLLRHREVVPLVINQGATLDDVPVMHRATEIMRRVAELFRLASGSTMEKLRFGVAFGGVAYTLAAAERLGLSGEIDVDDLRGALLVILHELLVPSEQSLAPASLADPTPKD</sequence>
<feature type="domain" description="HTH tetR-type" evidence="5">
    <location>
        <begin position="1"/>
        <end position="61"/>
    </location>
</feature>
<keyword evidence="7" id="KW-1185">Reference proteome</keyword>
<name>A0A9E5JMR8_9MICO</name>
<evidence type="ECO:0000313" key="6">
    <source>
        <dbReference type="EMBL" id="NHF61761.1"/>
    </source>
</evidence>
<dbReference type="PANTHER" id="PTHR30055">
    <property type="entry name" value="HTH-TYPE TRANSCRIPTIONAL REGULATOR RUTR"/>
    <property type="match status" value="1"/>
</dbReference>
<reference evidence="6 7" key="1">
    <citation type="submission" date="2019-06" db="EMBL/GenBank/DDBJ databases">
        <authorList>
            <person name="De-Chao Zhang Q."/>
        </authorList>
    </citation>
    <scope>NUCLEOTIDE SEQUENCE [LARGE SCALE GENOMIC DNA]</scope>
    <source>
        <strain evidence="6 7">KN1116</strain>
    </source>
</reference>
<evidence type="ECO:0000256" key="2">
    <source>
        <dbReference type="ARBA" id="ARBA00023125"/>
    </source>
</evidence>
<dbReference type="RefSeq" id="WP_152581962.1">
    <property type="nucleotide sequence ID" value="NZ_VIKT02000001.1"/>
</dbReference>
<dbReference type="PANTHER" id="PTHR30055:SF234">
    <property type="entry name" value="HTH-TYPE TRANSCRIPTIONAL REGULATOR BETI"/>
    <property type="match status" value="1"/>
</dbReference>
<reference evidence="6 7" key="2">
    <citation type="submission" date="2020-03" db="EMBL/GenBank/DDBJ databases">
        <title>Chryseoglobus sp. isolated from a deep-sea seamount.</title>
        <authorList>
            <person name="Zhang D.-C."/>
        </authorList>
    </citation>
    <scope>NUCLEOTIDE SEQUENCE [LARGE SCALE GENOMIC DNA]</scope>
    <source>
        <strain evidence="6 7">KN1116</strain>
    </source>
</reference>
<dbReference type="AlphaFoldDB" id="A0A9E5JMR8"/>
<keyword evidence="3" id="KW-0804">Transcription</keyword>
<dbReference type="GO" id="GO:0000976">
    <property type="term" value="F:transcription cis-regulatory region binding"/>
    <property type="evidence" value="ECO:0007669"/>
    <property type="project" value="TreeGrafter"/>
</dbReference>
<dbReference type="InterPro" id="IPR001647">
    <property type="entry name" value="HTH_TetR"/>
</dbReference>
<dbReference type="InterPro" id="IPR009057">
    <property type="entry name" value="Homeodomain-like_sf"/>
</dbReference>
<dbReference type="SUPFAM" id="SSF46689">
    <property type="entry name" value="Homeodomain-like"/>
    <property type="match status" value="1"/>
</dbReference>
<dbReference type="InterPro" id="IPR050109">
    <property type="entry name" value="HTH-type_TetR-like_transc_reg"/>
</dbReference>
<dbReference type="Gene3D" id="1.10.357.10">
    <property type="entry name" value="Tetracycline Repressor, domain 2"/>
    <property type="match status" value="1"/>
</dbReference>
<evidence type="ECO:0000256" key="4">
    <source>
        <dbReference type="PROSITE-ProRule" id="PRU00335"/>
    </source>
</evidence>
<keyword evidence="2 4" id="KW-0238">DNA-binding</keyword>
<evidence type="ECO:0000313" key="7">
    <source>
        <dbReference type="Proteomes" id="UP000818266"/>
    </source>
</evidence>
<proteinExistence type="predicted"/>
<protein>
    <submittedName>
        <fullName evidence="6">TetR/AcrR family transcriptional regulator</fullName>
    </submittedName>
</protein>
<comment type="caution">
    <text evidence="6">The sequence shown here is derived from an EMBL/GenBank/DDBJ whole genome shotgun (WGS) entry which is preliminary data.</text>
</comment>
<dbReference type="PROSITE" id="PS50977">
    <property type="entry name" value="HTH_TETR_2"/>
    <property type="match status" value="1"/>
</dbReference>
<dbReference type="Pfam" id="PF00440">
    <property type="entry name" value="TetR_N"/>
    <property type="match status" value="1"/>
</dbReference>